<organism evidence="5 6">
    <name type="scientific">Tigriopus californicus</name>
    <name type="common">Marine copepod</name>
    <dbReference type="NCBI Taxonomy" id="6832"/>
    <lineage>
        <taxon>Eukaryota</taxon>
        <taxon>Metazoa</taxon>
        <taxon>Ecdysozoa</taxon>
        <taxon>Arthropoda</taxon>
        <taxon>Crustacea</taxon>
        <taxon>Multicrustacea</taxon>
        <taxon>Hexanauplia</taxon>
        <taxon>Copepoda</taxon>
        <taxon>Harpacticoida</taxon>
        <taxon>Harpacticidae</taxon>
        <taxon>Tigriopus</taxon>
    </lineage>
</organism>
<evidence type="ECO:0000256" key="1">
    <source>
        <dbReference type="ARBA" id="ARBA00022460"/>
    </source>
</evidence>
<dbReference type="Proteomes" id="UP000318571">
    <property type="component" value="Chromosome 7"/>
</dbReference>
<sequence>MKCFAVLAVAGVAAAYPHARPDDPYSVPGPQYEQSYEPAPKQVYKARPAYGNPKSEEYFPPQPYQFEYGVSDQYTGTAFKAAENQDDAGNVLGSYEVQLPDGRRQIVTYVANEKGGFNADVKYEGEAQYPPEPAEGYGNTYKKSNKYAPSPSKYAPAPYQPEPKPYES</sequence>
<dbReference type="PROSITE" id="PS51155">
    <property type="entry name" value="CHIT_BIND_RR_2"/>
    <property type="match status" value="1"/>
</dbReference>
<feature type="chain" id="PRO_5022140565" evidence="4">
    <location>
        <begin position="16"/>
        <end position="168"/>
    </location>
</feature>
<feature type="region of interest" description="Disordered" evidence="3">
    <location>
        <begin position="18"/>
        <end position="43"/>
    </location>
</feature>
<dbReference type="GO" id="GO:0042302">
    <property type="term" value="F:structural constituent of cuticle"/>
    <property type="evidence" value="ECO:0007669"/>
    <property type="project" value="UniProtKB-UniRule"/>
</dbReference>
<keyword evidence="4" id="KW-0732">Signal</keyword>
<accession>A0A553P1F9</accession>
<dbReference type="EMBL" id="VCGU01000008">
    <property type="protein sequence ID" value="TRY71527.1"/>
    <property type="molecule type" value="Genomic_DNA"/>
</dbReference>
<dbReference type="AlphaFoldDB" id="A0A553P1F9"/>
<evidence type="ECO:0000313" key="5">
    <source>
        <dbReference type="EMBL" id="TRY71527.1"/>
    </source>
</evidence>
<dbReference type="PROSITE" id="PS00233">
    <property type="entry name" value="CHIT_BIND_RR_1"/>
    <property type="match status" value="1"/>
</dbReference>
<dbReference type="PANTHER" id="PTHR12236:SF79">
    <property type="entry name" value="CUTICULAR PROTEIN 50CB-RELATED"/>
    <property type="match status" value="1"/>
</dbReference>
<dbReference type="GO" id="GO:0031012">
    <property type="term" value="C:extracellular matrix"/>
    <property type="evidence" value="ECO:0007669"/>
    <property type="project" value="TreeGrafter"/>
</dbReference>
<dbReference type="OMA" id="YPHARPD"/>
<keyword evidence="6" id="KW-1185">Reference proteome</keyword>
<evidence type="ECO:0000256" key="2">
    <source>
        <dbReference type="PROSITE-ProRule" id="PRU00497"/>
    </source>
</evidence>
<dbReference type="InterPro" id="IPR031311">
    <property type="entry name" value="CHIT_BIND_RR_consensus"/>
</dbReference>
<keyword evidence="1 2" id="KW-0193">Cuticle</keyword>
<dbReference type="GO" id="GO:0005615">
    <property type="term" value="C:extracellular space"/>
    <property type="evidence" value="ECO:0007669"/>
    <property type="project" value="TreeGrafter"/>
</dbReference>
<dbReference type="Pfam" id="PF00379">
    <property type="entry name" value="Chitin_bind_4"/>
    <property type="match status" value="1"/>
</dbReference>
<dbReference type="InterPro" id="IPR051217">
    <property type="entry name" value="Insect_Cuticle_Struc_Prot"/>
</dbReference>
<gene>
    <name evidence="5" type="ORF">TCAL_11943</name>
</gene>
<evidence type="ECO:0000256" key="4">
    <source>
        <dbReference type="SAM" id="SignalP"/>
    </source>
</evidence>
<name>A0A553P1F9_TIGCA</name>
<protein>
    <submittedName>
        <fullName evidence="5">Uncharacterized protein</fullName>
    </submittedName>
</protein>
<evidence type="ECO:0000256" key="3">
    <source>
        <dbReference type="SAM" id="MobiDB-lite"/>
    </source>
</evidence>
<proteinExistence type="predicted"/>
<feature type="signal peptide" evidence="4">
    <location>
        <begin position="1"/>
        <end position="15"/>
    </location>
</feature>
<feature type="region of interest" description="Disordered" evidence="3">
    <location>
        <begin position="127"/>
        <end position="168"/>
    </location>
</feature>
<dbReference type="OrthoDB" id="6371976at2759"/>
<comment type="caution">
    <text evidence="5">The sequence shown here is derived from an EMBL/GenBank/DDBJ whole genome shotgun (WGS) entry which is preliminary data.</text>
</comment>
<evidence type="ECO:0000313" key="6">
    <source>
        <dbReference type="Proteomes" id="UP000318571"/>
    </source>
</evidence>
<dbReference type="PANTHER" id="PTHR12236">
    <property type="entry name" value="STRUCTURAL CONTITUENT OF CUTICLE"/>
    <property type="match status" value="1"/>
</dbReference>
<feature type="compositionally biased region" description="Pro residues" evidence="3">
    <location>
        <begin position="158"/>
        <end position="168"/>
    </location>
</feature>
<feature type="compositionally biased region" description="Low complexity" evidence="3">
    <location>
        <begin position="146"/>
        <end position="157"/>
    </location>
</feature>
<reference evidence="5 6" key="1">
    <citation type="journal article" date="2018" name="Nat. Ecol. Evol.">
        <title>Genomic signatures of mitonuclear coevolution across populations of Tigriopus californicus.</title>
        <authorList>
            <person name="Barreto F.S."/>
            <person name="Watson E.T."/>
            <person name="Lima T.G."/>
            <person name="Willett C.S."/>
            <person name="Edmands S."/>
            <person name="Li W."/>
            <person name="Burton R.S."/>
        </authorList>
    </citation>
    <scope>NUCLEOTIDE SEQUENCE [LARGE SCALE GENOMIC DNA]</scope>
    <source>
        <strain evidence="5 6">San Diego</strain>
    </source>
</reference>
<dbReference type="InterPro" id="IPR000618">
    <property type="entry name" value="Insect_cuticle"/>
</dbReference>